<protein>
    <submittedName>
        <fullName evidence="1">Uncharacterized protein</fullName>
    </submittedName>
</protein>
<dbReference type="Gramene" id="rna-AYBTSS11_LOCUS11224">
    <property type="protein sequence ID" value="CAJ1943191.1"/>
    <property type="gene ID" value="gene-AYBTSS11_LOCUS11224"/>
</dbReference>
<accession>A0AA86SGM6</accession>
<dbReference type="Proteomes" id="UP001189624">
    <property type="component" value="Chromosome 3"/>
</dbReference>
<evidence type="ECO:0000313" key="2">
    <source>
        <dbReference type="Proteomes" id="UP001189624"/>
    </source>
</evidence>
<name>A0AA86SGM6_9FABA</name>
<keyword evidence="2" id="KW-1185">Reference proteome</keyword>
<dbReference type="EMBL" id="OY731400">
    <property type="protein sequence ID" value="CAJ1943191.1"/>
    <property type="molecule type" value="Genomic_DNA"/>
</dbReference>
<reference evidence="1" key="1">
    <citation type="submission" date="2023-10" db="EMBL/GenBank/DDBJ databases">
        <authorList>
            <person name="Domelevo Entfellner J.-B."/>
        </authorList>
    </citation>
    <scope>NUCLEOTIDE SEQUENCE</scope>
</reference>
<organism evidence="1 2">
    <name type="scientific">Sphenostylis stenocarpa</name>
    <dbReference type="NCBI Taxonomy" id="92480"/>
    <lineage>
        <taxon>Eukaryota</taxon>
        <taxon>Viridiplantae</taxon>
        <taxon>Streptophyta</taxon>
        <taxon>Embryophyta</taxon>
        <taxon>Tracheophyta</taxon>
        <taxon>Spermatophyta</taxon>
        <taxon>Magnoliopsida</taxon>
        <taxon>eudicotyledons</taxon>
        <taxon>Gunneridae</taxon>
        <taxon>Pentapetalae</taxon>
        <taxon>rosids</taxon>
        <taxon>fabids</taxon>
        <taxon>Fabales</taxon>
        <taxon>Fabaceae</taxon>
        <taxon>Papilionoideae</taxon>
        <taxon>50 kb inversion clade</taxon>
        <taxon>NPAAA clade</taxon>
        <taxon>indigoferoid/millettioid clade</taxon>
        <taxon>Phaseoleae</taxon>
        <taxon>Sphenostylis</taxon>
    </lineage>
</organism>
<dbReference type="AlphaFoldDB" id="A0AA86SGM6"/>
<gene>
    <name evidence="1" type="ORF">AYBTSS11_LOCUS11224</name>
</gene>
<evidence type="ECO:0000313" key="1">
    <source>
        <dbReference type="EMBL" id="CAJ1943191.1"/>
    </source>
</evidence>
<sequence length="123" mass="13571">MIGILKLYDGCAVGLGLKILRTEVYNNGRLPPKTITIGGGGEGKNQILIGLVLGISMLRVGEMGFDSNKKSCKNHTYERDRKERELLFKNKANRVNFGGCHQLHTEEEEEEAKKVSKSGGFCS</sequence>
<proteinExistence type="predicted"/>